<keyword evidence="2" id="KW-0808">Transferase</keyword>
<reference evidence="2 3" key="1">
    <citation type="journal article" date="2020" name="Genome Biol. Evol.">
        <title>Comparative Genomics Underlines Multiple Roles of Profftella, an Obligate Symbiont of Psyllids: Providing Toxins, Vitamins, and Carotenoids.</title>
        <authorList>
            <person name="Nakabachi A."/>
            <person name="Piel J."/>
            <person name="Malenovsky I."/>
            <person name="Hirose Y."/>
        </authorList>
    </citation>
    <scope>NUCLEOTIDE SEQUENCE [LARGE SCALE GENOMIC DNA]</scope>
    <source>
        <strain evidence="2 3">Dco</strain>
    </source>
</reference>
<proteinExistence type="predicted"/>
<evidence type="ECO:0000256" key="1">
    <source>
        <dbReference type="ARBA" id="ARBA00014426"/>
    </source>
</evidence>
<evidence type="ECO:0000313" key="2">
    <source>
        <dbReference type="EMBL" id="BCG49632.1"/>
    </source>
</evidence>
<dbReference type="InterPro" id="IPR036113">
    <property type="entry name" value="Asp/Glu-ADT_sf_sub_c"/>
</dbReference>
<name>A0A7R6W0J8_9PROT</name>
<dbReference type="AlphaFoldDB" id="A0A7R6W0J8"/>
<keyword evidence="3" id="KW-1185">Reference proteome</keyword>
<dbReference type="EMBL" id="AP023215">
    <property type="protein sequence ID" value="BCG49632.1"/>
    <property type="molecule type" value="Genomic_DNA"/>
</dbReference>
<dbReference type="InterPro" id="IPR003837">
    <property type="entry name" value="GatC"/>
</dbReference>
<gene>
    <name evidence="2" type="primary">gatC</name>
    <name evidence="2" type="ORF">PADco_2120</name>
</gene>
<organism evidence="2 3">
    <name type="scientific">Candidatus Profftella armatura</name>
    <name type="common">Diaphorina cf. continua</name>
    <dbReference type="NCBI Taxonomy" id="2661583"/>
    <lineage>
        <taxon>Bacteria</taxon>
        <taxon>Pseudomonadati</taxon>
        <taxon>Pseudomonadota</taxon>
        <taxon>Betaproteobacteria</taxon>
        <taxon>Candidatus Profftella</taxon>
    </lineage>
</organism>
<sequence>MSLTLLDIESIANLSYLAIDKNQIYDILKKINDIFSLIKSIKNIDTTNIEPLYYPISLIQEKILFLRKDITIKNNNYFKNYQNLAPIIHDSLYIVPKIF</sequence>
<dbReference type="GO" id="GO:0006450">
    <property type="term" value="P:regulation of translational fidelity"/>
    <property type="evidence" value="ECO:0007669"/>
    <property type="project" value="InterPro"/>
</dbReference>
<dbReference type="Pfam" id="PF02686">
    <property type="entry name" value="GatC"/>
    <property type="match status" value="1"/>
</dbReference>
<accession>A0A7R6W0J8</accession>
<dbReference type="GO" id="GO:0016740">
    <property type="term" value="F:transferase activity"/>
    <property type="evidence" value="ECO:0007669"/>
    <property type="project" value="UniProtKB-KW"/>
</dbReference>
<dbReference type="Proteomes" id="UP000595708">
    <property type="component" value="Chromosome"/>
</dbReference>
<dbReference type="KEGG" id="parm:PADco_2120"/>
<evidence type="ECO:0000313" key="3">
    <source>
        <dbReference type="Proteomes" id="UP000595708"/>
    </source>
</evidence>
<dbReference type="Gene3D" id="1.10.20.60">
    <property type="entry name" value="Glu-tRNAGln amidotransferase C subunit, N-terminal domain"/>
    <property type="match status" value="1"/>
</dbReference>
<dbReference type="SUPFAM" id="SSF141000">
    <property type="entry name" value="Glu-tRNAGln amidotransferase C subunit"/>
    <property type="match status" value="1"/>
</dbReference>
<protein>
    <recommendedName>
        <fullName evidence="1">Glutamyl-tRNA(Gln) amidotransferase subunit C</fullName>
    </recommendedName>
</protein>
<dbReference type="NCBIfam" id="TIGR00135">
    <property type="entry name" value="gatC"/>
    <property type="match status" value="1"/>
</dbReference>
<dbReference type="RefSeq" id="WP_201329628.1">
    <property type="nucleotide sequence ID" value="NZ_AP023215.1"/>
</dbReference>